<dbReference type="PANTHER" id="PTHR12338:SF5">
    <property type="entry name" value="ANTIGEN 43-RELATED"/>
    <property type="match status" value="1"/>
</dbReference>
<dbReference type="InterPro" id="IPR050909">
    <property type="entry name" value="Bact_Autotransporter_VF"/>
</dbReference>
<reference evidence="3 4" key="1">
    <citation type="submission" date="2021-01" db="EMBL/GenBank/DDBJ databases">
        <title>Entomomonas sp. F2A isolated from a house cricket (Acheta domesticus).</title>
        <authorList>
            <person name="Spergser J."/>
            <person name="Busse H.-J."/>
        </authorList>
    </citation>
    <scope>NUCLEOTIDE SEQUENCE [LARGE SCALE GENOMIC DNA]</scope>
    <source>
        <strain evidence="3 4">F2A</strain>
    </source>
</reference>
<gene>
    <name evidence="3" type="ORF">JHT90_03360</name>
</gene>
<dbReference type="InterPro" id="IPR011050">
    <property type="entry name" value="Pectin_lyase_fold/virulence"/>
</dbReference>
<dbReference type="SUPFAM" id="SSF103515">
    <property type="entry name" value="Autotransporter"/>
    <property type="match status" value="1"/>
</dbReference>
<keyword evidence="1" id="KW-0732">Signal</keyword>
<dbReference type="InterPro" id="IPR036709">
    <property type="entry name" value="Autotransporte_beta_dom_sf"/>
</dbReference>
<evidence type="ECO:0000256" key="1">
    <source>
        <dbReference type="SAM" id="SignalP"/>
    </source>
</evidence>
<organism evidence="3 4">
    <name type="scientific">Entomomonas asaccharolytica</name>
    <dbReference type="NCBI Taxonomy" id="2785331"/>
    <lineage>
        <taxon>Bacteria</taxon>
        <taxon>Pseudomonadati</taxon>
        <taxon>Pseudomonadota</taxon>
        <taxon>Gammaproteobacteria</taxon>
        <taxon>Pseudomonadales</taxon>
        <taxon>Pseudomonadaceae</taxon>
        <taxon>Entomomonas</taxon>
    </lineage>
</organism>
<dbReference type="RefSeq" id="WP_201094073.1">
    <property type="nucleotide sequence ID" value="NZ_CP067393.1"/>
</dbReference>
<dbReference type="PANTHER" id="PTHR12338">
    <property type="entry name" value="AUTOTRANSPORTER"/>
    <property type="match status" value="1"/>
</dbReference>
<dbReference type="Gene3D" id="2.40.128.130">
    <property type="entry name" value="Autotransporter beta-domain"/>
    <property type="match status" value="1"/>
</dbReference>
<dbReference type="CDD" id="cd01344">
    <property type="entry name" value="PL2_Passenger_AT"/>
    <property type="match status" value="1"/>
</dbReference>
<proteinExistence type="predicted"/>
<dbReference type="NCBIfam" id="TIGR01414">
    <property type="entry name" value="autotrans_barl"/>
    <property type="match status" value="1"/>
</dbReference>
<dbReference type="GO" id="GO:0019867">
    <property type="term" value="C:outer membrane"/>
    <property type="evidence" value="ECO:0007669"/>
    <property type="project" value="InterPro"/>
</dbReference>
<dbReference type="Pfam" id="PF03797">
    <property type="entry name" value="Autotransporter"/>
    <property type="match status" value="1"/>
</dbReference>
<dbReference type="PROSITE" id="PS51208">
    <property type="entry name" value="AUTOTRANSPORTER"/>
    <property type="match status" value="1"/>
</dbReference>
<dbReference type="Gene3D" id="2.160.20.20">
    <property type="match status" value="1"/>
</dbReference>
<dbReference type="KEGG" id="eaz:JHT90_03360"/>
<evidence type="ECO:0000313" key="4">
    <source>
        <dbReference type="Proteomes" id="UP000595278"/>
    </source>
</evidence>
<feature type="signal peptide" evidence="1">
    <location>
        <begin position="1"/>
        <end position="25"/>
    </location>
</feature>
<name>A0A974NGE1_9GAMM</name>
<dbReference type="InterPro" id="IPR005546">
    <property type="entry name" value="Autotransporte_beta"/>
</dbReference>
<dbReference type="InterPro" id="IPR006315">
    <property type="entry name" value="OM_autotransptr_brl_dom"/>
</dbReference>
<accession>A0A974NGE1</accession>
<feature type="chain" id="PRO_5036779084" evidence="1">
    <location>
        <begin position="26"/>
        <end position="902"/>
    </location>
</feature>
<keyword evidence="4" id="KW-1185">Reference proteome</keyword>
<dbReference type="EMBL" id="CP067393">
    <property type="protein sequence ID" value="QQP86295.1"/>
    <property type="molecule type" value="Genomic_DNA"/>
</dbReference>
<dbReference type="Proteomes" id="UP000595278">
    <property type="component" value="Chromosome"/>
</dbReference>
<evidence type="ECO:0000259" key="2">
    <source>
        <dbReference type="PROSITE" id="PS51208"/>
    </source>
</evidence>
<sequence length="902" mass="95513">MFAKCSKGKLLLSVSLIFTIKPIFALDPAYQAPTGTNLVVDNKTITTIADTSVSGGGVIVGDPRLGNNLGNVTLTLTNSIVDLNQNSVSHAVRTGSYSTGAILTTSISNSTIKLVSTGSNPANTIGVISESHSSGQSHLLNLEDVNIDVTGTGTNFSTGILAYSTNGAATIDIQLFGVNSIKATGSSNYVAAIDAGFNGGSDNITIQEHDAGGQIIAVSNGNATSYAINANTGGGGSIIINTQSEIIATSTAGSAYGISAIGDVVEVENLGSITAEGVNSYGIFSTATSTATLNIKSNIMAQGSNTSYAIYSQAGLGDNNINIAEGIYVHGGDRVGAAVYMTSALGNQVLNNNGIISATNDQAIFGRSTSGSTTINNNNLITGYVELSGNTVTFNNNGLFDLQDFSSGTKGSSVSSFGTNGTFNNAGVLALSEKNNTGTTSHATLTGLVNFNHNGIIDLRTGQNNLAGNTLTIGDGLGNGNFVSNGGSLYINTNIVATAGVSDKLILDNVVTGANGATRVFITPTAGSSYGFLAGDGIEVVQVNGNSSSNAFALGRPLVNGIYQYGLYQGGAANAYSWYLRNMPNAFNPIVGAYLANQVAATEMFNQQLRDRLLASSSDVAADTSQLNSLWLRTKMTHGSRHSIHDSISNRDRMYIMQLGGDLGVWRLNEGNLHVGVMAGYGDYKNTSTSRATRIKADSTVKGYNVGAYASWFQNDDSALGLYVDTWTQYGWFRNETKGKEVSGNKKYNSNVWSNSLEVGYGVVLGQQHTTQWIATPQAQLTYHYYDTDNLYDRHNELWVTDNKGSGLMSRVGVRLHGRDVERKQAIEPFVEVNWINNTTKNQLEFNGTELRDGMPKNRFEAKLGLQGNITNRFNVSAQVGGQWGRNKFDQYQGQLNVNYRF</sequence>
<dbReference type="SUPFAM" id="SSF51126">
    <property type="entry name" value="Pectin lyase-like"/>
    <property type="match status" value="1"/>
</dbReference>
<evidence type="ECO:0000313" key="3">
    <source>
        <dbReference type="EMBL" id="QQP86295.1"/>
    </source>
</evidence>
<dbReference type="InterPro" id="IPR043990">
    <property type="entry name" value="AC_1"/>
</dbReference>
<dbReference type="InterPro" id="IPR012332">
    <property type="entry name" value="Autotransporter_pectin_lyase_C"/>
</dbReference>
<dbReference type="AlphaFoldDB" id="A0A974NGE1"/>
<feature type="domain" description="Autotransporter" evidence="2">
    <location>
        <begin position="623"/>
        <end position="902"/>
    </location>
</feature>
<protein>
    <submittedName>
        <fullName evidence="3">Autotransporter outer membrane beta-barrel domain-containing protein</fullName>
    </submittedName>
</protein>
<dbReference type="SMART" id="SM00869">
    <property type="entry name" value="Autotransporter"/>
    <property type="match status" value="1"/>
</dbReference>